<name>A0A1I7TXR6_9PELO</name>
<dbReference type="WBParaSite" id="Csp11.Scaffold629.g12852.t1">
    <property type="protein sequence ID" value="Csp11.Scaffold629.g12852.t1"/>
    <property type="gene ID" value="Csp11.Scaffold629.g12852"/>
</dbReference>
<feature type="compositionally biased region" description="Basic residues" evidence="1">
    <location>
        <begin position="1"/>
        <end position="20"/>
    </location>
</feature>
<dbReference type="AlphaFoldDB" id="A0A1I7TXR6"/>
<evidence type="ECO:0000313" key="2">
    <source>
        <dbReference type="Proteomes" id="UP000095282"/>
    </source>
</evidence>
<sequence length="139" mass="15822">MESKTWKKAMKKPSAKKTGRPQKEESSSSSDAPVEMKMSEELSKKVAEMMLSIPDHVDVFPPAPKATDPVFPTGRLAKCQCSPSCTKTLPQPEYRFLTNQEAGLSDMKQIEKALRKDFKNHKQWKNMKKSMEEADKIFK</sequence>
<protein>
    <submittedName>
        <fullName evidence="3">Nucleophosmin</fullName>
    </submittedName>
</protein>
<keyword evidence="2" id="KW-1185">Reference proteome</keyword>
<evidence type="ECO:0000256" key="1">
    <source>
        <dbReference type="SAM" id="MobiDB-lite"/>
    </source>
</evidence>
<accession>A0A1I7TXR6</accession>
<dbReference type="PANTHER" id="PTHR36942">
    <property type="entry name" value="PROTEIN CBG10268"/>
    <property type="match status" value="1"/>
</dbReference>
<evidence type="ECO:0000313" key="3">
    <source>
        <dbReference type="WBParaSite" id="Csp11.Scaffold629.g12852.t1"/>
    </source>
</evidence>
<dbReference type="Proteomes" id="UP000095282">
    <property type="component" value="Unplaced"/>
</dbReference>
<dbReference type="PANTHER" id="PTHR36942:SF1">
    <property type="entry name" value="IMMUNITY PROTEIN 72 OF POLYMORPHIC TOXIN SYSTEM-RELATED"/>
    <property type="match status" value="1"/>
</dbReference>
<proteinExistence type="predicted"/>
<feature type="region of interest" description="Disordered" evidence="1">
    <location>
        <begin position="1"/>
        <end position="38"/>
    </location>
</feature>
<reference evidence="3" key="1">
    <citation type="submission" date="2016-11" db="UniProtKB">
        <authorList>
            <consortium name="WormBaseParasite"/>
        </authorList>
    </citation>
    <scope>IDENTIFICATION</scope>
</reference>
<organism evidence="2 3">
    <name type="scientific">Caenorhabditis tropicalis</name>
    <dbReference type="NCBI Taxonomy" id="1561998"/>
    <lineage>
        <taxon>Eukaryota</taxon>
        <taxon>Metazoa</taxon>
        <taxon>Ecdysozoa</taxon>
        <taxon>Nematoda</taxon>
        <taxon>Chromadorea</taxon>
        <taxon>Rhabditida</taxon>
        <taxon>Rhabditina</taxon>
        <taxon>Rhabditomorpha</taxon>
        <taxon>Rhabditoidea</taxon>
        <taxon>Rhabditidae</taxon>
        <taxon>Peloderinae</taxon>
        <taxon>Caenorhabditis</taxon>
    </lineage>
</organism>